<keyword evidence="4 10" id="KW-0067">ATP-binding</keyword>
<keyword evidence="2 7" id="KW-0812">Transmembrane</keyword>
<dbReference type="InterPro" id="IPR027417">
    <property type="entry name" value="P-loop_NTPase"/>
</dbReference>
<evidence type="ECO:0000256" key="1">
    <source>
        <dbReference type="ARBA" id="ARBA00004651"/>
    </source>
</evidence>
<evidence type="ECO:0000256" key="2">
    <source>
        <dbReference type="ARBA" id="ARBA00022692"/>
    </source>
</evidence>
<feature type="transmembrane region" description="Helical" evidence="7">
    <location>
        <begin position="238"/>
        <end position="260"/>
    </location>
</feature>
<evidence type="ECO:0000313" key="10">
    <source>
        <dbReference type="EMBL" id="MCC2148420.1"/>
    </source>
</evidence>
<sequence length="597" mass="65377">MWHLLKDMRKKDKGLAFLAVLLIAGQVFLDLKLPDYTKEITVLISSESNTISDYLLSGGKMLACALGSALLAVIVGYLAAKIAADFSHNVRGKVFHKVFDFGAGEISKFSTSSLITRTTNDITQIQMLVAMGLQVMIKAPIMAAWAIVKIVGKSWQLSVLTASAVVLIMVVIGTLMAVLLPKFKTVQKQVDDVNRVTRENLTGLKVVRAFNAEKYQEDKFENVNENLMKTQMFTMRGMAFLFPVMIFVQSALSLGIYWLGAKLVDDISIPLNGTMTEIFTAIGSRADMLGDVVAFNSYALYVVMAFVLLLMIFVMLPRAQVSAGRINEVLNSDIAVREGKDDGRQTEEKGSITFNDVSFRYPGAAENCLEHISFQVNQGETLAIIGATGSGKSTLAGLAARLYDASEGEVLIDGKNVKDYSFRGLYDKMGYVTQKAVLFSDTIEGNVAFGEAAQAITEGDVKKAIDISQAQEFIDKMEEGLYSHIAQSGGNVSGGQKQRLSIARAIARNPEILIFDDSFSALDYKTDKELRRRLSTDLKSTTCVIVAQRIGTIRHADKIIVLDDGKMAGIGTHEELMKNCEVYQEIAFSQLSKAELA</sequence>
<feature type="transmembrane region" description="Helical" evidence="7">
    <location>
        <begin position="160"/>
        <end position="180"/>
    </location>
</feature>
<dbReference type="PANTHER" id="PTHR43394">
    <property type="entry name" value="ATP-DEPENDENT PERMEASE MDL1, MITOCHONDRIAL"/>
    <property type="match status" value="1"/>
</dbReference>
<name>A0ABS8ETA8_9FIRM</name>
<protein>
    <submittedName>
        <fullName evidence="10">ABC transporter ATP-binding protein/permease</fullName>
    </submittedName>
</protein>
<dbReference type="CDD" id="cd18548">
    <property type="entry name" value="ABC_6TM_Tm287_like"/>
    <property type="match status" value="1"/>
</dbReference>
<evidence type="ECO:0000256" key="4">
    <source>
        <dbReference type="ARBA" id="ARBA00022840"/>
    </source>
</evidence>
<dbReference type="InterPro" id="IPR039421">
    <property type="entry name" value="Type_1_exporter"/>
</dbReference>
<evidence type="ECO:0000259" key="9">
    <source>
        <dbReference type="PROSITE" id="PS50929"/>
    </source>
</evidence>
<dbReference type="PROSITE" id="PS50929">
    <property type="entry name" value="ABC_TM1F"/>
    <property type="match status" value="1"/>
</dbReference>
<keyword evidence="6 7" id="KW-0472">Membrane</keyword>
<dbReference type="RefSeq" id="WP_248834868.1">
    <property type="nucleotide sequence ID" value="NZ_JAJEQE010000008.1"/>
</dbReference>
<dbReference type="Pfam" id="PF00664">
    <property type="entry name" value="ABC_membrane"/>
    <property type="match status" value="1"/>
</dbReference>
<dbReference type="InterPro" id="IPR017871">
    <property type="entry name" value="ABC_transporter-like_CS"/>
</dbReference>
<dbReference type="Pfam" id="PF00005">
    <property type="entry name" value="ABC_tran"/>
    <property type="match status" value="1"/>
</dbReference>
<accession>A0ABS8ETA8</accession>
<dbReference type="InterPro" id="IPR003593">
    <property type="entry name" value="AAA+_ATPase"/>
</dbReference>
<feature type="domain" description="ABC transmembrane type-1" evidence="9">
    <location>
        <begin position="17"/>
        <end position="318"/>
    </location>
</feature>
<dbReference type="Gene3D" id="1.20.1560.10">
    <property type="entry name" value="ABC transporter type 1, transmembrane domain"/>
    <property type="match status" value="1"/>
</dbReference>
<comment type="caution">
    <text evidence="10">The sequence shown here is derived from an EMBL/GenBank/DDBJ whole genome shotgun (WGS) entry which is preliminary data.</text>
</comment>
<feature type="transmembrane region" description="Helical" evidence="7">
    <location>
        <begin position="127"/>
        <end position="148"/>
    </location>
</feature>
<dbReference type="InterPro" id="IPR003439">
    <property type="entry name" value="ABC_transporter-like_ATP-bd"/>
</dbReference>
<dbReference type="Proteomes" id="UP001299235">
    <property type="component" value="Unassembled WGS sequence"/>
</dbReference>
<feature type="transmembrane region" description="Helical" evidence="7">
    <location>
        <begin position="298"/>
        <end position="316"/>
    </location>
</feature>
<reference evidence="10 11" key="1">
    <citation type="submission" date="2021-10" db="EMBL/GenBank/DDBJ databases">
        <title>Anaerobic single-cell dispensing facilitates the cultivation of human gut bacteria.</title>
        <authorList>
            <person name="Afrizal A."/>
        </authorList>
    </citation>
    <scope>NUCLEOTIDE SEQUENCE [LARGE SCALE GENOMIC DNA]</scope>
    <source>
        <strain evidence="10 11">CLA-AA-H246</strain>
    </source>
</reference>
<dbReference type="Gene3D" id="3.40.50.300">
    <property type="entry name" value="P-loop containing nucleotide triphosphate hydrolases"/>
    <property type="match status" value="1"/>
</dbReference>
<feature type="transmembrane region" description="Helical" evidence="7">
    <location>
        <begin position="60"/>
        <end position="80"/>
    </location>
</feature>
<dbReference type="EMBL" id="JAJEQE010000008">
    <property type="protein sequence ID" value="MCC2148420.1"/>
    <property type="molecule type" value="Genomic_DNA"/>
</dbReference>
<gene>
    <name evidence="10" type="ORF">LKD42_04005</name>
</gene>
<evidence type="ECO:0000256" key="3">
    <source>
        <dbReference type="ARBA" id="ARBA00022741"/>
    </source>
</evidence>
<dbReference type="SUPFAM" id="SSF90123">
    <property type="entry name" value="ABC transporter transmembrane region"/>
    <property type="match status" value="1"/>
</dbReference>
<dbReference type="InterPro" id="IPR036640">
    <property type="entry name" value="ABC1_TM_sf"/>
</dbReference>
<dbReference type="SMART" id="SM00382">
    <property type="entry name" value="AAA"/>
    <property type="match status" value="1"/>
</dbReference>
<evidence type="ECO:0000313" key="11">
    <source>
        <dbReference type="Proteomes" id="UP001299235"/>
    </source>
</evidence>
<dbReference type="SUPFAM" id="SSF52540">
    <property type="entry name" value="P-loop containing nucleoside triphosphate hydrolases"/>
    <property type="match status" value="1"/>
</dbReference>
<comment type="subcellular location">
    <subcellularLocation>
        <location evidence="1">Cell membrane</location>
        <topology evidence="1">Multi-pass membrane protein</topology>
    </subcellularLocation>
</comment>
<organism evidence="10 11">
    <name type="scientific">Hominisplanchenecus faecis</name>
    <dbReference type="NCBI Taxonomy" id="2885351"/>
    <lineage>
        <taxon>Bacteria</taxon>
        <taxon>Bacillati</taxon>
        <taxon>Bacillota</taxon>
        <taxon>Clostridia</taxon>
        <taxon>Lachnospirales</taxon>
        <taxon>Lachnospiraceae</taxon>
        <taxon>Hominisplanchenecus</taxon>
    </lineage>
</organism>
<proteinExistence type="predicted"/>
<evidence type="ECO:0000256" key="5">
    <source>
        <dbReference type="ARBA" id="ARBA00022989"/>
    </source>
</evidence>
<keyword evidence="3" id="KW-0547">Nucleotide-binding</keyword>
<dbReference type="PROSITE" id="PS50893">
    <property type="entry name" value="ABC_TRANSPORTER_2"/>
    <property type="match status" value="1"/>
</dbReference>
<evidence type="ECO:0000256" key="7">
    <source>
        <dbReference type="SAM" id="Phobius"/>
    </source>
</evidence>
<evidence type="ECO:0000259" key="8">
    <source>
        <dbReference type="PROSITE" id="PS50893"/>
    </source>
</evidence>
<dbReference type="PROSITE" id="PS00211">
    <property type="entry name" value="ABC_TRANSPORTER_1"/>
    <property type="match status" value="1"/>
</dbReference>
<dbReference type="PANTHER" id="PTHR43394:SF1">
    <property type="entry name" value="ATP-BINDING CASSETTE SUB-FAMILY B MEMBER 10, MITOCHONDRIAL"/>
    <property type="match status" value="1"/>
</dbReference>
<keyword evidence="5 7" id="KW-1133">Transmembrane helix</keyword>
<keyword evidence="11" id="KW-1185">Reference proteome</keyword>
<dbReference type="InterPro" id="IPR011527">
    <property type="entry name" value="ABC1_TM_dom"/>
</dbReference>
<evidence type="ECO:0000256" key="6">
    <source>
        <dbReference type="ARBA" id="ARBA00023136"/>
    </source>
</evidence>
<feature type="domain" description="ABC transporter" evidence="8">
    <location>
        <begin position="352"/>
        <end position="589"/>
    </location>
</feature>
<dbReference type="GO" id="GO:0005524">
    <property type="term" value="F:ATP binding"/>
    <property type="evidence" value="ECO:0007669"/>
    <property type="project" value="UniProtKB-KW"/>
</dbReference>